<dbReference type="InterPro" id="IPR000600">
    <property type="entry name" value="ROK"/>
</dbReference>
<dbReference type="Proteomes" id="UP000291101">
    <property type="component" value="Unassembled WGS sequence"/>
</dbReference>
<dbReference type="PROSITE" id="PS01125">
    <property type="entry name" value="ROK"/>
    <property type="match status" value="1"/>
</dbReference>
<reference evidence="2 3" key="1">
    <citation type="submission" date="2019-01" db="EMBL/GenBank/DDBJ databases">
        <title>Novel species of Nocardioides.</title>
        <authorList>
            <person name="Liu Q."/>
            <person name="X Y.-H."/>
        </authorList>
    </citation>
    <scope>NUCLEOTIDE SEQUENCE [LARGE SCALE GENOMIC DNA]</scope>
    <source>
        <strain evidence="2 3">HLT2-9</strain>
    </source>
</reference>
<dbReference type="InterPro" id="IPR049874">
    <property type="entry name" value="ROK_cs"/>
</dbReference>
<dbReference type="InterPro" id="IPR036390">
    <property type="entry name" value="WH_DNA-bd_sf"/>
</dbReference>
<evidence type="ECO:0000256" key="1">
    <source>
        <dbReference type="ARBA" id="ARBA00006479"/>
    </source>
</evidence>
<keyword evidence="3" id="KW-1185">Reference proteome</keyword>
<organism evidence="2 3">
    <name type="scientific">Nocardioides zhouii</name>
    <dbReference type="NCBI Taxonomy" id="1168729"/>
    <lineage>
        <taxon>Bacteria</taxon>
        <taxon>Bacillati</taxon>
        <taxon>Actinomycetota</taxon>
        <taxon>Actinomycetes</taxon>
        <taxon>Propionibacteriales</taxon>
        <taxon>Nocardioidaceae</taxon>
        <taxon>Nocardioides</taxon>
    </lineage>
</organism>
<name>A0A4Q2SP93_9ACTN</name>
<dbReference type="OrthoDB" id="3189808at2"/>
<comment type="caution">
    <text evidence="2">The sequence shown here is derived from an EMBL/GenBank/DDBJ whole genome shotgun (WGS) entry which is preliminary data.</text>
</comment>
<dbReference type="InterPro" id="IPR043129">
    <property type="entry name" value="ATPase_NBD"/>
</dbReference>
<dbReference type="PANTHER" id="PTHR18964">
    <property type="entry name" value="ROK (REPRESSOR, ORF, KINASE) FAMILY"/>
    <property type="match status" value="1"/>
</dbReference>
<evidence type="ECO:0000313" key="3">
    <source>
        <dbReference type="Proteomes" id="UP000291101"/>
    </source>
</evidence>
<dbReference type="AlphaFoldDB" id="A0A4Q2SP93"/>
<dbReference type="SUPFAM" id="SSF53067">
    <property type="entry name" value="Actin-like ATPase domain"/>
    <property type="match status" value="1"/>
</dbReference>
<dbReference type="CDD" id="cd23763">
    <property type="entry name" value="ASKHA_ATPase_ROK"/>
    <property type="match status" value="1"/>
</dbReference>
<dbReference type="SUPFAM" id="SSF46785">
    <property type="entry name" value="Winged helix' DNA-binding domain"/>
    <property type="match status" value="1"/>
</dbReference>
<dbReference type="EMBL" id="SDWV01000019">
    <property type="protein sequence ID" value="RYC05908.1"/>
    <property type="molecule type" value="Genomic_DNA"/>
</dbReference>
<protein>
    <submittedName>
        <fullName evidence="2">ROK family protein</fullName>
    </submittedName>
</protein>
<proteinExistence type="inferred from homology"/>
<accession>A0A4Q2SP93</accession>
<sequence length="416" mass="42923">MDEVRPGREPSPPALPAEHVESLVRVLDVVRDTTATTRPDIARRTGLGRNVVSDRVRQLSAVGLLTEGDLARSTGGRSPRQVRFRAEAGVVLVADVGATSIEVALSDLAGNLSHTHDEIADVTVGPTEVLSRVAALFDELIAALPDGTRVWGVGLGLPGPVEFETGRPVAPPIMPGWDGYGVREFMAARFGVPVWIDNDVNLMALGELRGGLAAGHRDVVLVKVGTGIGAGLVSHGLLHRGAQGCAGDIGHTAVRGSTALCRCGQHGCLEALAGGAALARDGLAMAIAGTSPALARAHAEGHEISAETVIRAAHHGDVSSRALVIDSARLLGEALARVVNFFNPSLVVIGGGVAAAGDLYLAELRQSVIGRSLPLATRTLDIILSPLADRAGLRGAAFMVVDELLSPARLSAPSHG</sequence>
<gene>
    <name evidence="2" type="ORF">EUA94_16780</name>
</gene>
<dbReference type="PANTHER" id="PTHR18964:SF173">
    <property type="entry name" value="GLUCOKINASE"/>
    <property type="match status" value="1"/>
</dbReference>
<dbReference type="InterPro" id="IPR036388">
    <property type="entry name" value="WH-like_DNA-bd_sf"/>
</dbReference>
<dbReference type="Pfam" id="PF00480">
    <property type="entry name" value="ROK"/>
    <property type="match status" value="1"/>
</dbReference>
<dbReference type="Gene3D" id="3.30.420.40">
    <property type="match status" value="2"/>
</dbReference>
<dbReference type="Gene3D" id="1.10.10.10">
    <property type="entry name" value="Winged helix-like DNA-binding domain superfamily/Winged helix DNA-binding domain"/>
    <property type="match status" value="1"/>
</dbReference>
<evidence type="ECO:0000313" key="2">
    <source>
        <dbReference type="EMBL" id="RYC05908.1"/>
    </source>
</evidence>
<comment type="similarity">
    <text evidence="1">Belongs to the ROK (NagC/XylR) family.</text>
</comment>